<keyword evidence="4" id="KW-1185">Reference proteome</keyword>
<evidence type="ECO:0000256" key="1">
    <source>
        <dbReference type="ARBA" id="ARBA00010820"/>
    </source>
</evidence>
<proteinExistence type="inferred from homology"/>
<comment type="similarity">
    <text evidence="1">Belongs to the GeBP family.</text>
</comment>
<feature type="domain" description="Glabrous enhancer-binding protein-like DBD" evidence="2">
    <location>
        <begin position="28"/>
        <end position="123"/>
    </location>
</feature>
<evidence type="ECO:0000313" key="3">
    <source>
        <dbReference type="EMBL" id="GJM98643.1"/>
    </source>
</evidence>
<dbReference type="Pfam" id="PF04504">
    <property type="entry name" value="GeBP-like_DBD"/>
    <property type="match status" value="1"/>
</dbReference>
<dbReference type="Proteomes" id="UP001054889">
    <property type="component" value="Unassembled WGS sequence"/>
</dbReference>
<gene>
    <name evidence="3" type="primary">ga15672</name>
    <name evidence="3" type="ORF">PR202_ga15672</name>
</gene>
<evidence type="ECO:0000313" key="4">
    <source>
        <dbReference type="Proteomes" id="UP001054889"/>
    </source>
</evidence>
<dbReference type="InterPro" id="IPR007592">
    <property type="entry name" value="GEBP"/>
</dbReference>
<dbReference type="AlphaFoldDB" id="A0AAV5CK26"/>
<comment type="caution">
    <text evidence="3">The sequence shown here is derived from an EMBL/GenBank/DDBJ whole genome shotgun (WGS) entry which is preliminary data.</text>
</comment>
<evidence type="ECO:0000259" key="2">
    <source>
        <dbReference type="Pfam" id="PF04504"/>
    </source>
</evidence>
<dbReference type="GO" id="GO:0005634">
    <property type="term" value="C:nucleus"/>
    <property type="evidence" value="ECO:0007669"/>
    <property type="project" value="TreeGrafter"/>
</dbReference>
<sequence length="178" mass="19772">MPSFSEPRPKRPRSAAVPAVIEQLKRPSRLWSAGDELVILRGLADYRAKRGVLPGSMHDVSKLHRHIGNELSVKVTTTQLSDKVRRLKKKYLQLAARTKKGRDPDFPIPQDHSVYDLGKKVWGPMAGAGAGAGASTAIVEYENSGSGDSDEEHQSEVEASHYGQWEWNSAWGYDYECL</sequence>
<reference evidence="3" key="2">
    <citation type="submission" date="2021-12" db="EMBL/GenBank/DDBJ databases">
        <title>Resequencing data analysis of finger millet.</title>
        <authorList>
            <person name="Hatakeyama M."/>
            <person name="Aluri S."/>
            <person name="Balachadran M.T."/>
            <person name="Sivarajan S.R."/>
            <person name="Poveda L."/>
            <person name="Shimizu-Inatsugi R."/>
            <person name="Schlapbach R."/>
            <person name="Sreeman S.M."/>
            <person name="Shimizu K.K."/>
        </authorList>
    </citation>
    <scope>NUCLEOTIDE SEQUENCE</scope>
</reference>
<organism evidence="3 4">
    <name type="scientific">Eleusine coracana subsp. coracana</name>
    <dbReference type="NCBI Taxonomy" id="191504"/>
    <lineage>
        <taxon>Eukaryota</taxon>
        <taxon>Viridiplantae</taxon>
        <taxon>Streptophyta</taxon>
        <taxon>Embryophyta</taxon>
        <taxon>Tracheophyta</taxon>
        <taxon>Spermatophyta</taxon>
        <taxon>Magnoliopsida</taxon>
        <taxon>Liliopsida</taxon>
        <taxon>Poales</taxon>
        <taxon>Poaceae</taxon>
        <taxon>PACMAD clade</taxon>
        <taxon>Chloridoideae</taxon>
        <taxon>Cynodonteae</taxon>
        <taxon>Eleusininae</taxon>
        <taxon>Eleusine</taxon>
    </lineage>
</organism>
<dbReference type="PANTHER" id="PTHR31662">
    <property type="entry name" value="BNAANNG10740D PROTEIN-RELATED"/>
    <property type="match status" value="1"/>
</dbReference>
<protein>
    <recommendedName>
        <fullName evidence="2">Glabrous enhancer-binding protein-like DBD domain-containing protein</fullName>
    </recommendedName>
</protein>
<dbReference type="GO" id="GO:0006355">
    <property type="term" value="P:regulation of DNA-templated transcription"/>
    <property type="evidence" value="ECO:0007669"/>
    <property type="project" value="InterPro"/>
</dbReference>
<accession>A0AAV5CK26</accession>
<name>A0AAV5CK26_ELECO</name>
<dbReference type="PANTHER" id="PTHR31662:SF33">
    <property type="entry name" value="DNA-BINDING STOREKEEPER PROTEIN TRANSCRIPTIONAL REGULATOR-LIKE PROTEIN"/>
    <property type="match status" value="1"/>
</dbReference>
<dbReference type="InterPro" id="IPR053932">
    <property type="entry name" value="GeBP-like_DBD"/>
</dbReference>
<reference evidence="3" key="1">
    <citation type="journal article" date="2018" name="DNA Res.">
        <title>Multiple hybrid de novo genome assembly of finger millet, an orphan allotetraploid crop.</title>
        <authorList>
            <person name="Hatakeyama M."/>
            <person name="Aluri S."/>
            <person name="Balachadran M.T."/>
            <person name="Sivarajan S.R."/>
            <person name="Patrignani A."/>
            <person name="Gruter S."/>
            <person name="Poveda L."/>
            <person name="Shimizu-Inatsugi R."/>
            <person name="Baeten J."/>
            <person name="Francoijs K.J."/>
            <person name="Nataraja K.N."/>
            <person name="Reddy Y.A.N."/>
            <person name="Phadnis S."/>
            <person name="Ravikumar R.L."/>
            <person name="Schlapbach R."/>
            <person name="Sreeman S.M."/>
            <person name="Shimizu K.K."/>
        </authorList>
    </citation>
    <scope>NUCLEOTIDE SEQUENCE</scope>
</reference>
<dbReference type="EMBL" id="BQKI01000007">
    <property type="protein sequence ID" value="GJM98643.1"/>
    <property type="molecule type" value="Genomic_DNA"/>
</dbReference>